<dbReference type="InterPro" id="IPR011250">
    <property type="entry name" value="OMP/PagP_B-barrel"/>
</dbReference>
<feature type="signal peptide" evidence="2">
    <location>
        <begin position="1"/>
        <end position="19"/>
    </location>
</feature>
<proteinExistence type="predicted"/>
<accession>A0ABM9B579</accession>
<evidence type="ECO:0000313" key="5">
    <source>
        <dbReference type="Proteomes" id="UP000837803"/>
    </source>
</evidence>
<gene>
    <name evidence="4" type="ORF">LEM8419_03339</name>
</gene>
<feature type="domain" description="Outer membrane protein beta-barrel" evidence="3">
    <location>
        <begin position="205"/>
        <end position="342"/>
    </location>
</feature>
<dbReference type="Gene3D" id="2.40.160.20">
    <property type="match status" value="1"/>
</dbReference>
<feature type="chain" id="PRO_5047516725" description="Outer membrane protein beta-barrel domain-containing protein" evidence="2">
    <location>
        <begin position="20"/>
        <end position="346"/>
    </location>
</feature>
<dbReference type="InterPro" id="IPR027385">
    <property type="entry name" value="Beta-barrel_OMP"/>
</dbReference>
<dbReference type="Proteomes" id="UP000837803">
    <property type="component" value="Unassembled WGS sequence"/>
</dbReference>
<dbReference type="PROSITE" id="PS51257">
    <property type="entry name" value="PROKAR_LIPOPROTEIN"/>
    <property type="match status" value="1"/>
</dbReference>
<dbReference type="SUPFAM" id="SSF56925">
    <property type="entry name" value="OMPA-like"/>
    <property type="match status" value="1"/>
</dbReference>
<keyword evidence="1 2" id="KW-0732">Signal</keyword>
<evidence type="ECO:0000259" key="3">
    <source>
        <dbReference type="Pfam" id="PF13505"/>
    </source>
</evidence>
<comment type="caution">
    <text evidence="4">The sequence shown here is derived from an EMBL/GenBank/DDBJ whole genome shotgun (WGS) entry which is preliminary data.</text>
</comment>
<evidence type="ECO:0000256" key="1">
    <source>
        <dbReference type="ARBA" id="ARBA00022729"/>
    </source>
</evidence>
<protein>
    <recommendedName>
        <fullName evidence="3">Outer membrane protein beta-barrel domain-containing protein</fullName>
    </recommendedName>
</protein>
<evidence type="ECO:0000313" key="4">
    <source>
        <dbReference type="EMBL" id="CAH1002460.1"/>
    </source>
</evidence>
<dbReference type="RefSeq" id="WP_238752295.1">
    <property type="nucleotide sequence ID" value="NZ_CAKLPZ010000005.1"/>
</dbReference>
<dbReference type="EMBL" id="CAKLPZ010000005">
    <property type="protein sequence ID" value="CAH1002460.1"/>
    <property type="molecule type" value="Genomic_DNA"/>
</dbReference>
<dbReference type="Pfam" id="PF13505">
    <property type="entry name" value="OMP_b-brl"/>
    <property type="match status" value="1"/>
</dbReference>
<name>A0ABM9B579_9BACT</name>
<organism evidence="4 5">
    <name type="scientific">Neolewinella maritima</name>
    <dbReference type="NCBI Taxonomy" id="1383882"/>
    <lineage>
        <taxon>Bacteria</taxon>
        <taxon>Pseudomonadati</taxon>
        <taxon>Bacteroidota</taxon>
        <taxon>Saprospiria</taxon>
        <taxon>Saprospirales</taxon>
        <taxon>Lewinellaceae</taxon>
        <taxon>Neolewinella</taxon>
    </lineage>
</organism>
<reference evidence="4" key="1">
    <citation type="submission" date="2021-12" db="EMBL/GenBank/DDBJ databases">
        <authorList>
            <person name="Rodrigo-Torres L."/>
            <person name="Arahal R. D."/>
            <person name="Lucena T."/>
        </authorList>
    </citation>
    <scope>NUCLEOTIDE SEQUENCE</scope>
    <source>
        <strain evidence="4">CECT 8419</strain>
    </source>
</reference>
<keyword evidence="5" id="KW-1185">Reference proteome</keyword>
<sequence length="346" mass="36911">MKAPITLLLLFLSISCIHAQIQRGDILLTLGGIGGLNRGGTIGGASYDTKFDAATVYVLPTFGYALTDRIVLGGTTGFMASMGLGANTVFYLNPYARYYVLNKEKLSAFAQVSTGFSADSDGVSLFDELNLGMGLQFPVAPGILFGPTIDYTLGGRRNTVNFGANFEIRLGSNTRPEEPVVAGFRKGSIMLGSQFVSASFRKNIAQGGIAIGGHYFLTDRLTAALYLGGGASDFEFGTSSQPRSYRSGSFSIDLGSRYYLTTRKRLVWFAEGGAGFRRSSFTSVAIGQESSSRSNSFNLSAGAGAQYFLRENVSLDVMPQVRHIFDGASSTTTLGLNVGASFIINR</sequence>
<evidence type="ECO:0000256" key="2">
    <source>
        <dbReference type="SAM" id="SignalP"/>
    </source>
</evidence>